<sequence length="56" mass="6845">MTTYNWSIVEIWHDDDLSINNKQEVSFEEFIVILFEGFKKMGFYKYYTLEVSYFGK</sequence>
<dbReference type="AlphaFoldDB" id="A0A927RC42"/>
<reference evidence="1" key="1">
    <citation type="submission" date="2020-10" db="EMBL/GenBank/DDBJ databases">
        <title>Genomic Encyclopedia of Type Strains, Phase IV (KMG-IV): sequencing the most valuable type-strain genomes for metagenomic binning, comparative biology and taxonomic classification.</title>
        <authorList>
            <person name="Goeker M."/>
        </authorList>
    </citation>
    <scope>NUCLEOTIDE SEQUENCE</scope>
    <source>
        <strain evidence="1">DSM 13886</strain>
    </source>
</reference>
<dbReference type="EMBL" id="JADBEL010000004">
    <property type="protein sequence ID" value="MBE1553980.1"/>
    <property type="molecule type" value="Genomic_DNA"/>
</dbReference>
<organism evidence="1 2">
    <name type="scientific">Sporosarcina limicola</name>
    <dbReference type="NCBI Taxonomy" id="34101"/>
    <lineage>
        <taxon>Bacteria</taxon>
        <taxon>Bacillati</taxon>
        <taxon>Bacillota</taxon>
        <taxon>Bacilli</taxon>
        <taxon>Bacillales</taxon>
        <taxon>Caryophanaceae</taxon>
        <taxon>Sporosarcina</taxon>
    </lineage>
</organism>
<keyword evidence="2" id="KW-1185">Reference proteome</keyword>
<evidence type="ECO:0000313" key="1">
    <source>
        <dbReference type="EMBL" id="MBE1553980.1"/>
    </source>
</evidence>
<name>A0A927RC42_9BACL</name>
<accession>A0A927RC42</accession>
<protein>
    <submittedName>
        <fullName evidence="1">Uncharacterized protein</fullName>
    </submittedName>
</protein>
<evidence type="ECO:0000313" key="2">
    <source>
        <dbReference type="Proteomes" id="UP000658225"/>
    </source>
</evidence>
<dbReference type="Proteomes" id="UP000658225">
    <property type="component" value="Unassembled WGS sequence"/>
</dbReference>
<proteinExistence type="predicted"/>
<gene>
    <name evidence="1" type="ORF">H4683_001055</name>
</gene>
<comment type="caution">
    <text evidence="1">The sequence shown here is derived from an EMBL/GenBank/DDBJ whole genome shotgun (WGS) entry which is preliminary data.</text>
</comment>